<dbReference type="EMBL" id="PKSM01000050">
    <property type="protein sequence ID" value="POW19368.1"/>
    <property type="molecule type" value="Genomic_DNA"/>
</dbReference>
<accession>A0A2S4WC87</accession>
<dbReference type="SUPFAM" id="SSF53383">
    <property type="entry name" value="PLP-dependent transferases"/>
    <property type="match status" value="1"/>
</dbReference>
<dbReference type="CDD" id="cd00609">
    <property type="entry name" value="AAT_like"/>
    <property type="match status" value="1"/>
</dbReference>
<reference evidence="8 9" key="1">
    <citation type="submission" date="2017-12" db="EMBL/GenBank/DDBJ databases">
        <title>Gene loss provides genomic basis for host adaptation in cereal stripe rust fungi.</title>
        <authorList>
            <person name="Xia C."/>
        </authorList>
    </citation>
    <scope>NUCLEOTIDE SEQUENCE [LARGE SCALE GENOMIC DNA]</scope>
    <source>
        <strain evidence="8 9">93TX-2</strain>
    </source>
</reference>
<keyword evidence="5" id="KW-0663">Pyridoxal phosphate</keyword>
<dbReference type="Proteomes" id="UP000238274">
    <property type="component" value="Unassembled WGS sequence"/>
</dbReference>
<dbReference type="GO" id="GO:0006520">
    <property type="term" value="P:amino acid metabolic process"/>
    <property type="evidence" value="ECO:0007669"/>
    <property type="project" value="InterPro"/>
</dbReference>
<dbReference type="Pfam" id="PF00155">
    <property type="entry name" value="Aminotran_1_2"/>
    <property type="match status" value="1"/>
</dbReference>
<protein>
    <recommendedName>
        <fullName evidence="7">Aminotransferase class I/classII large domain-containing protein</fullName>
    </recommendedName>
</protein>
<dbReference type="InterPro" id="IPR015422">
    <property type="entry name" value="PyrdxlP-dep_Trfase_small"/>
</dbReference>
<dbReference type="OrthoDB" id="2108at2759"/>
<comment type="caution">
    <text evidence="8">The sequence shown here is derived from an EMBL/GenBank/DDBJ whole genome shotgun (WGS) entry which is preliminary data.</text>
</comment>
<dbReference type="PANTHER" id="PTHR46383:SF1">
    <property type="entry name" value="ASPARTATE AMINOTRANSFERASE"/>
    <property type="match status" value="1"/>
</dbReference>
<reference evidence="9" key="3">
    <citation type="journal article" date="2018" name="Mol. Plant Microbe Interact.">
        <title>Genome sequence resources for the wheat stripe rust pathogen (Puccinia striiformis f. sp. tritici) and the barley stripe rust pathogen (Puccinia striiformis f. sp. hordei).</title>
        <authorList>
            <person name="Xia C."/>
            <person name="Wang M."/>
            <person name="Yin C."/>
            <person name="Cornejo O.E."/>
            <person name="Hulbert S.H."/>
            <person name="Chen X."/>
        </authorList>
    </citation>
    <scope>NUCLEOTIDE SEQUENCE [LARGE SCALE GENOMIC DNA]</scope>
    <source>
        <strain evidence="9">93TX-2</strain>
    </source>
</reference>
<feature type="compositionally biased region" description="Basic and acidic residues" evidence="6">
    <location>
        <begin position="43"/>
        <end position="53"/>
    </location>
</feature>
<dbReference type="VEuPathDB" id="FungiDB:PSTT_10293"/>
<feature type="compositionally biased region" description="Polar residues" evidence="6">
    <location>
        <begin position="86"/>
        <end position="97"/>
    </location>
</feature>
<reference evidence="9" key="2">
    <citation type="journal article" date="2018" name="BMC Genomics">
        <title>Genomic insights into host adaptation between the wheat stripe rust pathogen (Puccinia striiformis f. sp. tritici) and the barley stripe rust pathogen (Puccinia striiformis f. sp. hordei).</title>
        <authorList>
            <person name="Xia C."/>
            <person name="Wang M."/>
            <person name="Yin C."/>
            <person name="Cornejo O.E."/>
            <person name="Hulbert S.H."/>
            <person name="Chen X."/>
        </authorList>
    </citation>
    <scope>NUCLEOTIDE SEQUENCE [LARGE SCALE GENOMIC DNA]</scope>
    <source>
        <strain evidence="9">93TX-2</strain>
    </source>
</reference>
<keyword evidence="3" id="KW-0032">Aminotransferase</keyword>
<dbReference type="PANTHER" id="PTHR46383">
    <property type="entry name" value="ASPARTATE AMINOTRANSFERASE"/>
    <property type="match status" value="1"/>
</dbReference>
<dbReference type="GO" id="GO:0030170">
    <property type="term" value="F:pyridoxal phosphate binding"/>
    <property type="evidence" value="ECO:0007669"/>
    <property type="project" value="InterPro"/>
</dbReference>
<dbReference type="GO" id="GO:0008483">
    <property type="term" value="F:transaminase activity"/>
    <property type="evidence" value="ECO:0007669"/>
    <property type="project" value="UniProtKB-KW"/>
</dbReference>
<proteinExistence type="inferred from homology"/>
<dbReference type="InterPro" id="IPR015424">
    <property type="entry name" value="PyrdxlP-dep_Trfase"/>
</dbReference>
<dbReference type="Gene3D" id="3.90.1150.10">
    <property type="entry name" value="Aspartate Aminotransferase, domain 1"/>
    <property type="match status" value="1"/>
</dbReference>
<keyword evidence="9" id="KW-1185">Reference proteome</keyword>
<sequence length="622" mass="68868">MYIKEDALSSTQVPSPLVRVTSLSQRITNTKRDKKKKLTTTKTIHEDDSEAHQVFRAAHRHSSTIKRNVSKKKLTANKPSKKSTKSGHGSASGSISTDKMIRSAVTSPTPSEPDEDDMLPGICSPGSTGVIFVMDRAMANGFTYDDPDWANFGQGAPEVGDIPGASHKPEIIDVAAMGEDVHEYAPTTGVKALRTAVADLYNKTYRKGMQSQYTFENVCIVPGGRSGLTRVASVVGEVYVGYQLPEYTAYDQMLSVFRRLVPIPSALSSEDNYKLHIDKLKENINSMGLSVLFASNPRNPTGQAVEGNELDELVQVSRNGQTVVLDEFYSWYNLDGTLGESLSAAKYVEDVNKDALVIIDGLTKNWRCPGWRVCWVIGPKPLIGALSQSGSFLDGGASHIMQMATIPLLDFDRVEKDKLALQIHFRMKRDRVLERLEQMGLKVKIPPKWTFYSSYLSLFTLSLFSYSFTFVLLVSDPIFPPVSQFGLSKLLFRKSHKKTNLPKNLSDLPPPLNSGLVFFEELLKQKVIVVPGIFFDINPSHRRNLFCSPCHHFVRLSFGPPLPQLEKGLDGIEQVLRKAHEHLETDGHLLEMGKNLAPQLRRLSIAAVSGVADSSKLTSPTT</sequence>
<evidence type="ECO:0000259" key="7">
    <source>
        <dbReference type="Pfam" id="PF00155"/>
    </source>
</evidence>
<organism evidence="8 9">
    <name type="scientific">Puccinia striiformis</name>
    <dbReference type="NCBI Taxonomy" id="27350"/>
    <lineage>
        <taxon>Eukaryota</taxon>
        <taxon>Fungi</taxon>
        <taxon>Dikarya</taxon>
        <taxon>Basidiomycota</taxon>
        <taxon>Pucciniomycotina</taxon>
        <taxon>Pucciniomycetes</taxon>
        <taxon>Pucciniales</taxon>
        <taxon>Pucciniaceae</taxon>
        <taxon>Puccinia</taxon>
    </lineage>
</organism>
<evidence type="ECO:0000256" key="5">
    <source>
        <dbReference type="ARBA" id="ARBA00022898"/>
    </source>
</evidence>
<comment type="cofactor">
    <cofactor evidence="1">
        <name>pyridoxal 5'-phosphate</name>
        <dbReference type="ChEBI" id="CHEBI:597326"/>
    </cofactor>
</comment>
<dbReference type="AlphaFoldDB" id="A0A2S4WC87"/>
<keyword evidence="4" id="KW-0808">Transferase</keyword>
<comment type="similarity">
    <text evidence="2">Belongs to the class-I pyridoxal-phosphate-dependent aminotransferase family.</text>
</comment>
<dbReference type="VEuPathDB" id="FungiDB:PSHT_04767"/>
<dbReference type="InterPro" id="IPR050596">
    <property type="entry name" value="AspAT/PAT-like"/>
</dbReference>
<gene>
    <name evidence="8" type="ORF">PSHT_04767</name>
</gene>
<dbReference type="Gene3D" id="3.40.640.10">
    <property type="entry name" value="Type I PLP-dependent aspartate aminotransferase-like (Major domain)"/>
    <property type="match status" value="1"/>
</dbReference>
<name>A0A2S4WC87_9BASI</name>
<evidence type="ECO:0000256" key="2">
    <source>
        <dbReference type="ARBA" id="ARBA00007441"/>
    </source>
</evidence>
<feature type="compositionally biased region" description="Basic residues" evidence="6">
    <location>
        <begin position="57"/>
        <end position="85"/>
    </location>
</feature>
<dbReference type="InterPro" id="IPR015421">
    <property type="entry name" value="PyrdxlP-dep_Trfase_major"/>
</dbReference>
<evidence type="ECO:0000313" key="8">
    <source>
        <dbReference type="EMBL" id="POW19368.1"/>
    </source>
</evidence>
<evidence type="ECO:0000313" key="9">
    <source>
        <dbReference type="Proteomes" id="UP000238274"/>
    </source>
</evidence>
<evidence type="ECO:0000256" key="1">
    <source>
        <dbReference type="ARBA" id="ARBA00001933"/>
    </source>
</evidence>
<feature type="domain" description="Aminotransferase class I/classII large" evidence="7">
    <location>
        <begin position="149"/>
        <end position="448"/>
    </location>
</feature>
<evidence type="ECO:0000256" key="3">
    <source>
        <dbReference type="ARBA" id="ARBA00022576"/>
    </source>
</evidence>
<feature type="region of interest" description="Disordered" evidence="6">
    <location>
        <begin position="30"/>
        <end position="120"/>
    </location>
</feature>
<evidence type="ECO:0000256" key="6">
    <source>
        <dbReference type="SAM" id="MobiDB-lite"/>
    </source>
</evidence>
<dbReference type="InterPro" id="IPR004839">
    <property type="entry name" value="Aminotransferase_I/II_large"/>
</dbReference>
<evidence type="ECO:0000256" key="4">
    <source>
        <dbReference type="ARBA" id="ARBA00022679"/>
    </source>
</evidence>